<name>A0ABR4LCP4_9EURO</name>
<evidence type="ECO:0000256" key="2">
    <source>
        <dbReference type="SAM" id="SignalP"/>
    </source>
</evidence>
<evidence type="ECO:0000313" key="3">
    <source>
        <dbReference type="EMBL" id="KAL2862211.1"/>
    </source>
</evidence>
<protein>
    <submittedName>
        <fullName evidence="3">Uncharacterized protein</fullName>
    </submittedName>
</protein>
<feature type="region of interest" description="Disordered" evidence="1">
    <location>
        <begin position="93"/>
        <end position="175"/>
    </location>
</feature>
<keyword evidence="2" id="KW-0732">Signal</keyword>
<evidence type="ECO:0000256" key="1">
    <source>
        <dbReference type="SAM" id="MobiDB-lite"/>
    </source>
</evidence>
<dbReference type="GeneID" id="98142216"/>
<dbReference type="EMBL" id="JBFXLQ010000071">
    <property type="protein sequence ID" value="KAL2862211.1"/>
    <property type="molecule type" value="Genomic_DNA"/>
</dbReference>
<accession>A0ABR4LCP4</accession>
<organism evidence="3 4">
    <name type="scientific">Aspergillus lucknowensis</name>
    <dbReference type="NCBI Taxonomy" id="176173"/>
    <lineage>
        <taxon>Eukaryota</taxon>
        <taxon>Fungi</taxon>
        <taxon>Dikarya</taxon>
        <taxon>Ascomycota</taxon>
        <taxon>Pezizomycotina</taxon>
        <taxon>Eurotiomycetes</taxon>
        <taxon>Eurotiomycetidae</taxon>
        <taxon>Eurotiales</taxon>
        <taxon>Aspergillaceae</taxon>
        <taxon>Aspergillus</taxon>
        <taxon>Aspergillus subgen. Nidulantes</taxon>
    </lineage>
</organism>
<keyword evidence="4" id="KW-1185">Reference proteome</keyword>
<dbReference type="Proteomes" id="UP001610432">
    <property type="component" value="Unassembled WGS sequence"/>
</dbReference>
<comment type="caution">
    <text evidence="3">The sequence shown here is derived from an EMBL/GenBank/DDBJ whole genome shotgun (WGS) entry which is preliminary data.</text>
</comment>
<feature type="compositionally biased region" description="Low complexity" evidence="1">
    <location>
        <begin position="106"/>
        <end position="163"/>
    </location>
</feature>
<feature type="chain" id="PRO_5045717755" evidence="2">
    <location>
        <begin position="17"/>
        <end position="206"/>
    </location>
</feature>
<feature type="signal peptide" evidence="2">
    <location>
        <begin position="1"/>
        <end position="16"/>
    </location>
</feature>
<proteinExistence type="predicted"/>
<reference evidence="3 4" key="1">
    <citation type="submission" date="2024-07" db="EMBL/GenBank/DDBJ databases">
        <title>Section-level genome sequencing and comparative genomics of Aspergillus sections Usti and Cavernicolus.</title>
        <authorList>
            <consortium name="Lawrence Berkeley National Laboratory"/>
            <person name="Nybo J.L."/>
            <person name="Vesth T.C."/>
            <person name="Theobald S."/>
            <person name="Frisvad J.C."/>
            <person name="Larsen T.O."/>
            <person name="Kjaerboelling I."/>
            <person name="Rothschild-Mancinelli K."/>
            <person name="Lyhne E.K."/>
            <person name="Kogle M.E."/>
            <person name="Barry K."/>
            <person name="Clum A."/>
            <person name="Na H."/>
            <person name="Ledsgaard L."/>
            <person name="Lin J."/>
            <person name="Lipzen A."/>
            <person name="Kuo A."/>
            <person name="Riley R."/>
            <person name="Mondo S."/>
            <person name="Labutti K."/>
            <person name="Haridas S."/>
            <person name="Pangalinan J."/>
            <person name="Salamov A.A."/>
            <person name="Simmons B.A."/>
            <person name="Magnuson J.K."/>
            <person name="Chen J."/>
            <person name="Drula E."/>
            <person name="Henrissat B."/>
            <person name="Wiebenga A."/>
            <person name="Lubbers R.J."/>
            <person name="Gomes A.C."/>
            <person name="Macurrencykelacurrency M.R."/>
            <person name="Stajich J."/>
            <person name="Grigoriev I.V."/>
            <person name="Mortensen U.H."/>
            <person name="De Vries R.P."/>
            <person name="Baker S.E."/>
            <person name="Andersen M.R."/>
        </authorList>
    </citation>
    <scope>NUCLEOTIDE SEQUENCE [LARGE SCALE GENOMIC DNA]</scope>
    <source>
        <strain evidence="3 4">CBS 449.75</strain>
    </source>
</reference>
<sequence length="206" mass="21723">MKTTLLLPFLIPATYAWTFTWRNADGDEHTERGRGPSDCIKVNHAKGELFVLDGQGEKNINMLLFTNDECSGEPAGSASESFTRESSVAIKGFQVVPLDGGDDDTTTSTRTTGSSTSPTGSSTPTPTHSPTSTPSSTSTETETGTDVTLTETATATATQTNEPGETETPEPQNPDDAALRLLISRNDLVGVAMGVVAGGYALDWLF</sequence>
<evidence type="ECO:0000313" key="4">
    <source>
        <dbReference type="Proteomes" id="UP001610432"/>
    </source>
</evidence>
<gene>
    <name evidence="3" type="ORF">BJX67DRAFT_310451</name>
</gene>
<dbReference type="RefSeq" id="XP_070881190.1">
    <property type="nucleotide sequence ID" value="XM_071027144.1"/>
</dbReference>